<evidence type="ECO:0000256" key="1">
    <source>
        <dbReference type="ARBA" id="ARBA00001964"/>
    </source>
</evidence>
<comment type="cofactor">
    <cofactor evidence="1">
        <name>thiamine diphosphate</name>
        <dbReference type="ChEBI" id="CHEBI:58937"/>
    </cofactor>
</comment>
<dbReference type="PANTHER" id="PTHR43257:SF2">
    <property type="entry name" value="PYRUVATE DEHYDROGENASE E1 COMPONENT SUBUNIT BETA"/>
    <property type="match status" value="1"/>
</dbReference>
<protein>
    <submittedName>
        <fullName evidence="6">Dehydrogenase</fullName>
    </submittedName>
</protein>
<dbReference type="SUPFAM" id="SSF52518">
    <property type="entry name" value="Thiamin diphosphate-binding fold (THDP-binding)"/>
    <property type="match status" value="2"/>
</dbReference>
<feature type="domain" description="Transketolase-like pyrimidine-binding" evidence="5">
    <location>
        <begin position="475"/>
        <end position="648"/>
    </location>
</feature>
<dbReference type="Pfam" id="PF00676">
    <property type="entry name" value="E1_dh"/>
    <property type="match status" value="2"/>
</dbReference>
<dbReference type="SMART" id="SM00861">
    <property type="entry name" value="Transket_pyr"/>
    <property type="match status" value="1"/>
</dbReference>
<dbReference type="PATRIC" id="fig|1544798.3.peg.1960"/>
<accession>A0A0D8JFA4</accession>
<dbReference type="Proteomes" id="UP000032544">
    <property type="component" value="Unassembled WGS sequence"/>
</dbReference>
<dbReference type="OrthoDB" id="9769337at2"/>
<dbReference type="Gene3D" id="3.40.50.970">
    <property type="match status" value="2"/>
</dbReference>
<name>A0A0D8JFA4_9BACT</name>
<evidence type="ECO:0000259" key="5">
    <source>
        <dbReference type="SMART" id="SM00861"/>
    </source>
</evidence>
<proteinExistence type="predicted"/>
<comment type="caution">
    <text evidence="6">The sequence shown here is derived from an EMBL/GenBank/DDBJ whole genome shotgun (WGS) entry which is preliminary data.</text>
</comment>
<dbReference type="InterPro" id="IPR005475">
    <property type="entry name" value="Transketolase-like_Pyr-bd"/>
</dbReference>
<comment type="function">
    <text evidence="2">E1 component of the 2-oxoglutarate dehydrogenase (OGDH) complex which catalyzes the decarboxylation of 2-oxoglutarate, the first step in the conversion of 2-oxoglutarate to succinyl-CoA and CO(2).</text>
</comment>
<gene>
    <name evidence="6" type="ORF">LH29_09755</name>
</gene>
<dbReference type="Gene3D" id="3.40.50.920">
    <property type="match status" value="1"/>
</dbReference>
<dbReference type="InterPro" id="IPR029061">
    <property type="entry name" value="THDP-binding"/>
</dbReference>
<evidence type="ECO:0000313" key="6">
    <source>
        <dbReference type="EMBL" id="KJF45605.1"/>
    </source>
</evidence>
<dbReference type="AlphaFoldDB" id="A0A0D8JFA4"/>
<keyword evidence="3" id="KW-0560">Oxidoreductase</keyword>
<dbReference type="InterPro" id="IPR033248">
    <property type="entry name" value="Transketolase_C"/>
</dbReference>
<organism evidence="6 7">
    <name type="scientific">Draconibacterium sediminis</name>
    <dbReference type="NCBI Taxonomy" id="1544798"/>
    <lineage>
        <taxon>Bacteria</taxon>
        <taxon>Pseudomonadati</taxon>
        <taxon>Bacteroidota</taxon>
        <taxon>Bacteroidia</taxon>
        <taxon>Marinilabiliales</taxon>
        <taxon>Prolixibacteraceae</taxon>
        <taxon>Draconibacterium</taxon>
    </lineage>
</organism>
<dbReference type="Pfam" id="PF02779">
    <property type="entry name" value="Transket_pyr"/>
    <property type="match status" value="1"/>
</dbReference>
<sequence length="822" mass="91709">MPKSQFIDPVEVRKPGSIQFKEIPVNQYSKSIEEEKANFSNEEFVNIFHDMSLIREFETMLNLIKIKGEYEGIEYNHPGPAHLSIGQESAAVGMAYHLGVEDFIFGSHRSHGEILAKGMSAIHKMSDDELMDVMTNFFDGTILNIVKEGHEGNVKSLARRFLIYGTLAEIFARETGFNKGLGGSMHAFFTPFGVYPNNAIVGGSGDIAVGAALFKKVNKKDGIVVANIGDASMACGPVWEGLAFASMDQFEQLWEGAYKGGLPIIFNIMNNQYGMGGQTCGETMGYDIAARIGAGVNRDSMHAERVDGYNPLAVIDAYKRKMELLKDKKGPVLLDVLTYRYSGHSPSDASSYRSKEEVEAWEKQDCIASYASDLVGAGIAKETELENIKADIVELMKYAMKLAIDDKVSPHMDMEKYPELIGDMMFSNESLDKMEDREVEVNHPMEENPRVQQLAKKERFAFDANGKPFSKIKQYQLRDGIFEAVVDRFYKDPTLVAYGEENRDWGGAFAVYRGLTEALPYNRLFNSPISEASIIGTAIGYAMCGGRVIPEIMYCDFLGRCGDEVFNQMPKWQAMSGNVIKMPVVVRVSVGSKYGAQHSQDWTSLVAHIPGLKVVFPVTPYDAKGLMNTALQGTDPVIFFESQRIYDIGEQFHEGGVPEGYYEIPFGEPDVKREGKDITILTIGATLYRALEAADKLKEEYGMEAEVIDSRSLVPFNYEKVLESVKKTGRIIISGDANSRGSFLNDMARNITELAFDDLDAPPVVVGSRNWITPAYELEEYFFPQVDWFLDAIHEKIVPLKGHVVKNNYTNAEQIRRNKLGI</sequence>
<evidence type="ECO:0000256" key="2">
    <source>
        <dbReference type="ARBA" id="ARBA00003906"/>
    </source>
</evidence>
<dbReference type="InterPro" id="IPR001017">
    <property type="entry name" value="DH_E1"/>
</dbReference>
<dbReference type="GO" id="GO:0016624">
    <property type="term" value="F:oxidoreductase activity, acting on the aldehyde or oxo group of donors, disulfide as acceptor"/>
    <property type="evidence" value="ECO:0007669"/>
    <property type="project" value="InterPro"/>
</dbReference>
<dbReference type="PANTHER" id="PTHR43257">
    <property type="entry name" value="PYRUVATE DEHYDROGENASE E1 COMPONENT BETA SUBUNIT"/>
    <property type="match status" value="1"/>
</dbReference>
<dbReference type="InterPro" id="IPR009014">
    <property type="entry name" value="Transketo_C/PFOR_II"/>
</dbReference>
<keyword evidence="7" id="KW-1185">Reference proteome</keyword>
<evidence type="ECO:0000313" key="7">
    <source>
        <dbReference type="Proteomes" id="UP000032544"/>
    </source>
</evidence>
<dbReference type="SUPFAM" id="SSF52922">
    <property type="entry name" value="TK C-terminal domain-like"/>
    <property type="match status" value="1"/>
</dbReference>
<dbReference type="RefSeq" id="WP_045028049.1">
    <property type="nucleotide sequence ID" value="NZ_JRHC01000001.1"/>
</dbReference>
<reference evidence="6 7" key="1">
    <citation type="submission" date="2014-09" db="EMBL/GenBank/DDBJ databases">
        <title>Draft Genome Sequence of Draconibacterium sp. JN14CK-3.</title>
        <authorList>
            <person name="Dong C."/>
            <person name="Lai Q."/>
            <person name="Shao Z."/>
        </authorList>
    </citation>
    <scope>NUCLEOTIDE SEQUENCE [LARGE SCALE GENOMIC DNA]</scope>
    <source>
        <strain evidence="6 7">JN14CK-3</strain>
    </source>
</reference>
<dbReference type="CDD" id="cd02000">
    <property type="entry name" value="TPP_E1_PDC_ADC_BCADC"/>
    <property type="match status" value="1"/>
</dbReference>
<evidence type="ECO:0000256" key="3">
    <source>
        <dbReference type="ARBA" id="ARBA00023002"/>
    </source>
</evidence>
<evidence type="ECO:0000256" key="4">
    <source>
        <dbReference type="ARBA" id="ARBA00023052"/>
    </source>
</evidence>
<dbReference type="STRING" id="1544798.LH29_09755"/>
<keyword evidence="4" id="KW-0786">Thiamine pyrophosphate</keyword>
<dbReference type="EMBL" id="JRHC01000001">
    <property type="protein sequence ID" value="KJF45605.1"/>
    <property type="molecule type" value="Genomic_DNA"/>
</dbReference>
<dbReference type="Pfam" id="PF02780">
    <property type="entry name" value="Transketolase_C"/>
    <property type="match status" value="1"/>
</dbReference>